<dbReference type="OrthoDB" id="6159933at2759"/>
<dbReference type="EMBL" id="CAJPWZ010003098">
    <property type="protein sequence ID" value="CAG2251779.1"/>
    <property type="molecule type" value="Genomic_DNA"/>
</dbReference>
<accession>A0A8S3V230</accession>
<sequence length="492" mass="55668">MLHVWRKSKNGNTLKVHIQNLVIPADDRRFRNLDTKHANCLKQFYENQQICHTILIGNIVSDVTTNKDNLSKLLLEPGKVAVETLGGNHTRHALQCLSASQTKPISTLTCLFYNKLPDELVLQLGYEHNASYTLGKPTSLVDLVNVFRKGANKNRRDTDISGMQSSEVKQWKDISCTILGMNRRRKNFITSYEVKYDLDKFIKDLPLKYVRAEKKSSELIDLLKQRRMTISISFKEPSITKTVVQTGVRPAGLSIDSANNHLYWSDTDKQTVSRCNLDGTHVTVLTTLATPFVIRLDVKNSPYWFANIIDTNEQILYWIGSNGDIKSAKDDGSHVKTILSTNNRDEYYAIGVFAFSGTLLYSNSISIIEFDIGTSNATVLVEQVQSIVFALDYDYTNRYVYLPRFDKFDIVRFPYPSTNIKLQIIIATDPHPTGIAVDSVNEHIYWVTYGALSRSNLDGTNKKTVSTSLSVPWVIRLDFLTGTTFVVGIEQV</sequence>
<gene>
    <name evidence="1" type="ORF">MEDL_63412</name>
</gene>
<reference evidence="1" key="1">
    <citation type="submission" date="2021-03" db="EMBL/GenBank/DDBJ databases">
        <authorList>
            <person name="Bekaert M."/>
        </authorList>
    </citation>
    <scope>NUCLEOTIDE SEQUENCE</scope>
</reference>
<protein>
    <submittedName>
        <fullName evidence="1">Uncharacterized protein</fullName>
    </submittedName>
</protein>
<comment type="caution">
    <text evidence="1">The sequence shown here is derived from an EMBL/GenBank/DDBJ whole genome shotgun (WGS) entry which is preliminary data.</text>
</comment>
<dbReference type="Proteomes" id="UP000683360">
    <property type="component" value="Unassembled WGS sequence"/>
</dbReference>
<dbReference type="SMART" id="SM00135">
    <property type="entry name" value="LY"/>
    <property type="match status" value="2"/>
</dbReference>
<dbReference type="Gene3D" id="2.120.10.30">
    <property type="entry name" value="TolB, C-terminal domain"/>
    <property type="match status" value="2"/>
</dbReference>
<evidence type="ECO:0000313" key="1">
    <source>
        <dbReference type="EMBL" id="CAG2251779.1"/>
    </source>
</evidence>
<dbReference type="InterPro" id="IPR011042">
    <property type="entry name" value="6-blade_b-propeller_TolB-like"/>
</dbReference>
<dbReference type="InterPro" id="IPR000033">
    <property type="entry name" value="LDLR_classB_rpt"/>
</dbReference>
<evidence type="ECO:0000313" key="2">
    <source>
        <dbReference type="Proteomes" id="UP000683360"/>
    </source>
</evidence>
<dbReference type="AlphaFoldDB" id="A0A8S3V230"/>
<dbReference type="PANTHER" id="PTHR46513:SF13">
    <property type="entry name" value="EGF-LIKE DOMAIN-CONTAINING PROTEIN"/>
    <property type="match status" value="1"/>
</dbReference>
<proteinExistence type="predicted"/>
<dbReference type="PANTHER" id="PTHR46513">
    <property type="entry name" value="VITELLOGENIN RECEPTOR-LIKE PROTEIN-RELATED-RELATED"/>
    <property type="match status" value="1"/>
</dbReference>
<organism evidence="1 2">
    <name type="scientific">Mytilus edulis</name>
    <name type="common">Blue mussel</name>
    <dbReference type="NCBI Taxonomy" id="6550"/>
    <lineage>
        <taxon>Eukaryota</taxon>
        <taxon>Metazoa</taxon>
        <taxon>Spiralia</taxon>
        <taxon>Lophotrochozoa</taxon>
        <taxon>Mollusca</taxon>
        <taxon>Bivalvia</taxon>
        <taxon>Autobranchia</taxon>
        <taxon>Pteriomorphia</taxon>
        <taxon>Mytilida</taxon>
        <taxon>Mytiloidea</taxon>
        <taxon>Mytilidae</taxon>
        <taxon>Mytilinae</taxon>
        <taxon>Mytilus</taxon>
    </lineage>
</organism>
<name>A0A8S3V230_MYTED</name>
<dbReference type="InterPro" id="IPR050778">
    <property type="entry name" value="Cueball_EGF_LRP_Nidogen"/>
</dbReference>
<keyword evidence="2" id="KW-1185">Reference proteome</keyword>
<dbReference type="SUPFAM" id="SSF101898">
    <property type="entry name" value="NHL repeat"/>
    <property type="match status" value="1"/>
</dbReference>